<proteinExistence type="predicted"/>
<evidence type="ECO:0000256" key="1">
    <source>
        <dbReference type="SAM" id="MobiDB-lite"/>
    </source>
</evidence>
<feature type="domain" description="IPTL-CTERM protein sorting" evidence="3">
    <location>
        <begin position="841"/>
        <end position="867"/>
    </location>
</feature>
<dbReference type="KEGG" id="atw:C0099_02170"/>
<evidence type="ECO:0000313" key="6">
    <source>
        <dbReference type="Proteomes" id="UP000242205"/>
    </source>
</evidence>
<dbReference type="AlphaFoldDB" id="A0A2I6S3N6"/>
<sequence>MAHAEGSRSLYPADYESNSGRTRAALRVDPDDHYFDSIPDTHFLYVYAEAGEYILVGSRNRIDADEDGRGDRDIRIYNPQDFGTPGMEISWPDKEPGFDVAFSCEEGLDPDGAVAETGSGPHYFDDSVGTNGIEGLIGPDGESSGGNARTSELTGPNSADNSVTVMDGWKPCAYRAPLTGIYGVWFEDWTGTDITSSTSVTNPDPTDPSQGDEVVSVWDITVRADATTTTDIDGRVFTYKWTGANNSYGTGERLYITLYYVTTDGYRYRQEFKGMSPANHIFYGNTSGFLDQGEPLYKNVPINTLPAGVTAQAPQFPIFFSDIDPDGPNGAEVNKVLPALGIPIDPVPPTIGNLVFEGNVSGSTSSLGAGGTFTFSSTDTISYQIVVSRDGVDFDPANSGNRTLTGLAGTGSHRVTWNGKDNLGNDFPVGGPYAFELIGRSGETHFPLLDAERNDFGGPVLTRLNGGPDGRNTVYFDDRGYLTRSGDSVGTIGEPWLIEGDATDAPSPYFSLLGVDSSDPNLSNITTSFSPKYYRQWERRSSSEIDHFGDNKALDLWTFQTTAAQQNTLTIIAAAVEVDLATNIAVPAVATPGGTVFGDVLFQNTGSVDSNADEVIEYGMNFPGGCPEALVFSFPGNAGASGSCSGGTVSFTGLPPTLGGGDQFTVLFNYEAPANGQVPVSSTISVDPSESLTANNSDSGLTGVSSAPVPPSVAKSFAPESIVENGVSTLTLTLGNTNAAALTLTSALVDTLPDEVVVADTPNLGGTCPGTADASPGGATLSYASGASIPQDGCTITVDVTSSVAGSYTNTIAAGALRSDGGNNADPATAELTVAAATAITAIPTLSKLAMVALAMLLAGFALRKRQPATILHKSTTR</sequence>
<feature type="region of interest" description="Disordered" evidence="1">
    <location>
        <begin position="137"/>
        <end position="159"/>
    </location>
</feature>
<feature type="transmembrane region" description="Helical" evidence="2">
    <location>
        <begin position="846"/>
        <end position="863"/>
    </location>
</feature>
<keyword evidence="2" id="KW-1133">Transmembrane helix</keyword>
<evidence type="ECO:0000259" key="4">
    <source>
        <dbReference type="Pfam" id="PF25564"/>
    </source>
</evidence>
<feature type="region of interest" description="Disordered" evidence="1">
    <location>
        <begin position="687"/>
        <end position="710"/>
    </location>
</feature>
<name>A0A2I6S3N6_9RHOO</name>
<keyword evidence="2" id="KW-0472">Membrane</keyword>
<dbReference type="InterPro" id="IPR057693">
    <property type="entry name" value="DUF7933"/>
</dbReference>
<feature type="domain" description="DUF7933" evidence="4">
    <location>
        <begin position="711"/>
        <end position="834"/>
    </location>
</feature>
<accession>A0A2I6S3N6</accession>
<dbReference type="Pfam" id="PF25564">
    <property type="entry name" value="DUF7933"/>
    <property type="match status" value="1"/>
</dbReference>
<evidence type="ECO:0008006" key="7">
    <source>
        <dbReference type="Google" id="ProtNLM"/>
    </source>
</evidence>
<evidence type="ECO:0000259" key="3">
    <source>
        <dbReference type="Pfam" id="PF18203"/>
    </source>
</evidence>
<dbReference type="Pfam" id="PF18203">
    <property type="entry name" value="IPTL-CTERM"/>
    <property type="match status" value="1"/>
</dbReference>
<feature type="compositionally biased region" description="Polar residues" evidence="1">
    <location>
        <begin position="687"/>
        <end position="703"/>
    </location>
</feature>
<feature type="compositionally biased region" description="Polar residues" evidence="1">
    <location>
        <begin position="145"/>
        <end position="159"/>
    </location>
</feature>
<evidence type="ECO:0000313" key="5">
    <source>
        <dbReference type="EMBL" id="AUN93848.1"/>
    </source>
</evidence>
<protein>
    <recommendedName>
        <fullName evidence="7">DUF11 domain-containing protein</fullName>
    </recommendedName>
</protein>
<dbReference type="Proteomes" id="UP000242205">
    <property type="component" value="Chromosome"/>
</dbReference>
<evidence type="ECO:0000256" key="2">
    <source>
        <dbReference type="SAM" id="Phobius"/>
    </source>
</evidence>
<organism evidence="5 6">
    <name type="scientific">Pseudazoarcus pumilus</name>
    <dbReference type="NCBI Taxonomy" id="2067960"/>
    <lineage>
        <taxon>Bacteria</taxon>
        <taxon>Pseudomonadati</taxon>
        <taxon>Pseudomonadota</taxon>
        <taxon>Betaproteobacteria</taxon>
        <taxon>Rhodocyclales</taxon>
        <taxon>Zoogloeaceae</taxon>
        <taxon>Pseudazoarcus</taxon>
    </lineage>
</organism>
<keyword evidence="6" id="KW-1185">Reference proteome</keyword>
<dbReference type="InterPro" id="IPR026442">
    <property type="entry name" value="IPTL_CTERM"/>
</dbReference>
<gene>
    <name evidence="5" type="ORF">C0099_02170</name>
</gene>
<reference evidence="5 6" key="1">
    <citation type="submission" date="2018-01" db="EMBL/GenBank/DDBJ databases">
        <authorList>
            <person name="Fu G.-Y."/>
        </authorList>
    </citation>
    <scope>NUCLEOTIDE SEQUENCE [LARGE SCALE GENOMIC DNA]</scope>
    <source>
        <strain evidence="5 6">SY39</strain>
    </source>
</reference>
<dbReference type="EMBL" id="CP025682">
    <property type="protein sequence ID" value="AUN93848.1"/>
    <property type="molecule type" value="Genomic_DNA"/>
</dbReference>
<keyword evidence="2" id="KW-0812">Transmembrane</keyword>